<dbReference type="PANTHER" id="PTHR11061:SF30">
    <property type="entry name" value="TRNA (URACIL(54)-C(5))-METHYLTRANSFERASE"/>
    <property type="match status" value="1"/>
</dbReference>
<feature type="binding site" evidence="4">
    <location>
        <position position="347"/>
    </location>
    <ligand>
        <name>S-adenosyl-L-methionine</name>
        <dbReference type="ChEBI" id="CHEBI:59789"/>
    </ligand>
</feature>
<dbReference type="Proteomes" id="UP000620075">
    <property type="component" value="Unassembled WGS sequence"/>
</dbReference>
<dbReference type="GO" id="GO:0070041">
    <property type="term" value="F:rRNA (uridine-C5-)-methyltransferase activity"/>
    <property type="evidence" value="ECO:0007669"/>
    <property type="project" value="TreeGrafter"/>
</dbReference>
<keyword evidence="2 4" id="KW-0808">Transferase</keyword>
<feature type="binding site" evidence="4">
    <location>
        <position position="280"/>
    </location>
    <ligand>
        <name>S-adenosyl-L-methionine</name>
        <dbReference type="ChEBI" id="CHEBI:59789"/>
    </ligand>
</feature>
<evidence type="ECO:0000313" key="5">
    <source>
        <dbReference type="EMBL" id="MBJ7602006.1"/>
    </source>
</evidence>
<evidence type="ECO:0000256" key="2">
    <source>
        <dbReference type="ARBA" id="ARBA00022679"/>
    </source>
</evidence>
<dbReference type="RefSeq" id="WP_338176395.1">
    <property type="nucleotide sequence ID" value="NZ_JAEKNQ010000013.1"/>
</dbReference>
<reference evidence="5 6" key="1">
    <citation type="submission" date="2020-10" db="EMBL/GenBank/DDBJ databases">
        <title>Ca. Dormibacterota MAGs.</title>
        <authorList>
            <person name="Montgomery K."/>
        </authorList>
    </citation>
    <scope>NUCLEOTIDE SEQUENCE [LARGE SCALE GENOMIC DNA]</scope>
    <source>
        <strain evidence="5">SC8811_S16_3</strain>
    </source>
</reference>
<dbReference type="CDD" id="cd02440">
    <property type="entry name" value="AdoMet_MTases"/>
    <property type="match status" value="1"/>
</dbReference>
<dbReference type="InterPro" id="IPR030391">
    <property type="entry name" value="MeTrfase_TrmA_CS"/>
</dbReference>
<dbReference type="Gene3D" id="3.40.50.150">
    <property type="entry name" value="Vaccinia Virus protein VP39"/>
    <property type="match status" value="1"/>
</dbReference>
<evidence type="ECO:0000256" key="3">
    <source>
        <dbReference type="ARBA" id="ARBA00022691"/>
    </source>
</evidence>
<dbReference type="InterPro" id="IPR012340">
    <property type="entry name" value="NA-bd_OB-fold"/>
</dbReference>
<protein>
    <submittedName>
        <fullName evidence="5">Class I SAM-dependent RNA methyltransferase</fullName>
    </submittedName>
</protein>
<name>A0A934K5E0_9BACT</name>
<keyword evidence="3 4" id="KW-0949">S-adenosyl-L-methionine</keyword>
<gene>
    <name evidence="5" type="ORF">JF888_02220</name>
</gene>
<sequence length="416" mass="45693">MSAEPDLLLRTEAAAHGGATIAHDAGRTYLVYYALPGELVKAQARGRRGGLTYASVERVVEAAATRVEPTCPYFGACGGCQWQHAIYPQQLEIKRQVVAAAWQRAGLRLPPDTPVLGMADPWRYRIRGEFEARYGGESFEFGFHRMRSHAVLPVRTCPIHEQRIERAMLAFRQAMESIGAQGLASLLLTLEPMGRGLLWRTRWKSLRDAAGNSELAAAASDLLPDQVLLDDAMTLSFWDLSFRCRSDTFLQTNYRQMLALYEVVLGMLAAGPGDAVLDLYAGIGTISLAVARQAGSVTAVEENPAAVQLSQLNARINGSHNFHPLPGRVELALRQIRLGDHQAVVLDPPRAGCEPAAIAELLRLGCERLVYVSCEPSTHARDLALLVQGGYRVRRAALIDMFPQTYHVESVALLER</sequence>
<evidence type="ECO:0000313" key="6">
    <source>
        <dbReference type="Proteomes" id="UP000620075"/>
    </source>
</evidence>
<dbReference type="PROSITE" id="PS51687">
    <property type="entry name" value="SAM_MT_RNA_M5U"/>
    <property type="match status" value="1"/>
</dbReference>
<dbReference type="Pfam" id="PF05958">
    <property type="entry name" value="tRNA_U5-meth_tr"/>
    <property type="match status" value="1"/>
</dbReference>
<accession>A0A934K5E0</accession>
<comment type="similarity">
    <text evidence="4">Belongs to the class I-like SAM-binding methyltransferase superfamily. RNA M5U methyltransferase family.</text>
</comment>
<dbReference type="GO" id="GO:0070475">
    <property type="term" value="P:rRNA base methylation"/>
    <property type="evidence" value="ECO:0007669"/>
    <property type="project" value="TreeGrafter"/>
</dbReference>
<dbReference type="InterPro" id="IPR029063">
    <property type="entry name" value="SAM-dependent_MTases_sf"/>
</dbReference>
<evidence type="ECO:0000256" key="4">
    <source>
        <dbReference type="PROSITE-ProRule" id="PRU01024"/>
    </source>
</evidence>
<evidence type="ECO:0000256" key="1">
    <source>
        <dbReference type="ARBA" id="ARBA00022603"/>
    </source>
</evidence>
<keyword evidence="1 4" id="KW-0489">Methyltransferase</keyword>
<feature type="active site" description="Nucleophile" evidence="4">
    <location>
        <position position="374"/>
    </location>
</feature>
<dbReference type="Gene3D" id="2.40.50.1070">
    <property type="match status" value="1"/>
</dbReference>
<dbReference type="EMBL" id="JAEKNQ010000013">
    <property type="protein sequence ID" value="MBJ7602006.1"/>
    <property type="molecule type" value="Genomic_DNA"/>
</dbReference>
<dbReference type="AlphaFoldDB" id="A0A934K5E0"/>
<dbReference type="PANTHER" id="PTHR11061">
    <property type="entry name" value="RNA M5U METHYLTRANSFERASE"/>
    <property type="match status" value="1"/>
</dbReference>
<comment type="caution">
    <text evidence="5">The sequence shown here is derived from an EMBL/GenBank/DDBJ whole genome shotgun (WGS) entry which is preliminary data.</text>
</comment>
<feature type="binding site" evidence="4">
    <location>
        <position position="251"/>
    </location>
    <ligand>
        <name>S-adenosyl-L-methionine</name>
        <dbReference type="ChEBI" id="CHEBI:59789"/>
    </ligand>
</feature>
<proteinExistence type="inferred from homology"/>
<dbReference type="Gene3D" id="2.40.50.140">
    <property type="entry name" value="Nucleic acid-binding proteins"/>
    <property type="match status" value="1"/>
</dbReference>
<dbReference type="InterPro" id="IPR010280">
    <property type="entry name" value="U5_MeTrfase_fam"/>
</dbReference>
<organism evidence="5 6">
    <name type="scientific">Candidatus Dormiibacter inghamiae</name>
    <dbReference type="NCBI Taxonomy" id="3127013"/>
    <lineage>
        <taxon>Bacteria</taxon>
        <taxon>Bacillati</taxon>
        <taxon>Candidatus Dormiibacterota</taxon>
        <taxon>Candidatus Dormibacteria</taxon>
        <taxon>Candidatus Dormibacterales</taxon>
        <taxon>Candidatus Dormibacteraceae</taxon>
        <taxon>Candidatus Dormiibacter</taxon>
    </lineage>
</organism>
<dbReference type="SUPFAM" id="SSF53335">
    <property type="entry name" value="S-adenosyl-L-methionine-dependent methyltransferases"/>
    <property type="match status" value="1"/>
</dbReference>
<feature type="binding site" evidence="4">
    <location>
        <position position="301"/>
    </location>
    <ligand>
        <name>S-adenosyl-L-methionine</name>
        <dbReference type="ChEBI" id="CHEBI:59789"/>
    </ligand>
</feature>
<dbReference type="PROSITE" id="PS01231">
    <property type="entry name" value="TRMA_2"/>
    <property type="match status" value="1"/>
</dbReference>